<accession>A0A5N6ASX4</accession>
<evidence type="ECO:0000313" key="2">
    <source>
        <dbReference type="EMBL" id="KAB8171203.1"/>
    </source>
</evidence>
<comment type="caution">
    <text evidence="2">The sequence shown here is derived from an EMBL/GenBank/DDBJ whole genome shotgun (WGS) entry which is preliminary data.</text>
</comment>
<organism evidence="2 3">
    <name type="scientific">Streptomyces mimosae</name>
    <dbReference type="NCBI Taxonomy" id="2586635"/>
    <lineage>
        <taxon>Bacteria</taxon>
        <taxon>Bacillati</taxon>
        <taxon>Actinomycetota</taxon>
        <taxon>Actinomycetes</taxon>
        <taxon>Kitasatosporales</taxon>
        <taxon>Streptomycetaceae</taxon>
        <taxon>Streptomyces</taxon>
    </lineage>
</organism>
<gene>
    <name evidence="2" type="ORF">FH607_000280</name>
</gene>
<dbReference type="AlphaFoldDB" id="A0A5N6ASX4"/>
<keyword evidence="3" id="KW-1185">Reference proteome</keyword>
<keyword evidence="1" id="KW-0472">Membrane</keyword>
<reference evidence="2" key="1">
    <citation type="submission" date="2019-10" db="EMBL/GenBank/DDBJ databases">
        <title>Nonomuraea sp. nov., isolated from Phyllanthus amarus.</title>
        <authorList>
            <person name="Klykleung N."/>
            <person name="Tanasupawat S."/>
        </authorList>
    </citation>
    <scope>NUCLEOTIDE SEQUENCE [LARGE SCALE GENOMIC DNA]</scope>
    <source>
        <strain evidence="2">3MP-10</strain>
    </source>
</reference>
<feature type="transmembrane region" description="Helical" evidence="1">
    <location>
        <begin position="233"/>
        <end position="254"/>
    </location>
</feature>
<dbReference type="OrthoDB" id="3294220at2"/>
<feature type="transmembrane region" description="Helical" evidence="1">
    <location>
        <begin position="109"/>
        <end position="135"/>
    </location>
</feature>
<feature type="transmembrane region" description="Helical" evidence="1">
    <location>
        <begin position="183"/>
        <end position="202"/>
    </location>
</feature>
<dbReference type="EMBL" id="VDLY02000001">
    <property type="protein sequence ID" value="KAB8171203.1"/>
    <property type="molecule type" value="Genomic_DNA"/>
</dbReference>
<evidence type="ECO:0000256" key="1">
    <source>
        <dbReference type="SAM" id="Phobius"/>
    </source>
</evidence>
<dbReference type="Proteomes" id="UP000314251">
    <property type="component" value="Unassembled WGS sequence"/>
</dbReference>
<name>A0A5N6ASX4_9ACTN</name>
<keyword evidence="1" id="KW-0812">Transmembrane</keyword>
<feature type="transmembrane region" description="Helical" evidence="1">
    <location>
        <begin position="155"/>
        <end position="176"/>
    </location>
</feature>
<sequence>MALRRAVGGEFLKAARLPATWAVLALTCLGSLGVVLMAARREARLGAGAAPADVAFDAVPLGTVGAVVLGILAVSGEYRTNSPESGGGRQLTTTLVAMPRRMTVLAAKAVVLVVLVAVGAAVTVAASLAVARLALGGGAAGAAGADQPGTLVGRAVGVALYWTLMALLALAVTVFARGPVLPLVWFVVNGSVVSVSALLAKVTPVARLLPDLAGVRLFADASSVAVDDPLAPLPGGLVMAAWTVALLGVAAVVLHRRDA</sequence>
<evidence type="ECO:0000313" key="3">
    <source>
        <dbReference type="Proteomes" id="UP000314251"/>
    </source>
</evidence>
<feature type="transmembrane region" description="Helical" evidence="1">
    <location>
        <begin position="20"/>
        <end position="39"/>
    </location>
</feature>
<proteinExistence type="predicted"/>
<protein>
    <submittedName>
        <fullName evidence="2">ABC transporter permease</fullName>
    </submittedName>
</protein>
<keyword evidence="1" id="KW-1133">Transmembrane helix</keyword>